<organism evidence="2 3">
    <name type="scientific">Pleurodeles waltl</name>
    <name type="common">Iberian ribbed newt</name>
    <dbReference type="NCBI Taxonomy" id="8319"/>
    <lineage>
        <taxon>Eukaryota</taxon>
        <taxon>Metazoa</taxon>
        <taxon>Chordata</taxon>
        <taxon>Craniata</taxon>
        <taxon>Vertebrata</taxon>
        <taxon>Euteleostomi</taxon>
        <taxon>Amphibia</taxon>
        <taxon>Batrachia</taxon>
        <taxon>Caudata</taxon>
        <taxon>Salamandroidea</taxon>
        <taxon>Salamandridae</taxon>
        <taxon>Pleurodelinae</taxon>
        <taxon>Pleurodeles</taxon>
    </lineage>
</organism>
<feature type="compositionally biased region" description="Basic and acidic residues" evidence="1">
    <location>
        <begin position="85"/>
        <end position="96"/>
    </location>
</feature>
<reference evidence="2" key="1">
    <citation type="journal article" date="2022" name="bioRxiv">
        <title>Sequencing and chromosome-scale assembly of the giantPleurodeles waltlgenome.</title>
        <authorList>
            <person name="Brown T."/>
            <person name="Elewa A."/>
            <person name="Iarovenko S."/>
            <person name="Subramanian E."/>
            <person name="Araus A.J."/>
            <person name="Petzold A."/>
            <person name="Susuki M."/>
            <person name="Suzuki K.-i.T."/>
            <person name="Hayashi T."/>
            <person name="Toyoda A."/>
            <person name="Oliveira C."/>
            <person name="Osipova E."/>
            <person name="Leigh N.D."/>
            <person name="Simon A."/>
            <person name="Yun M.H."/>
        </authorList>
    </citation>
    <scope>NUCLEOTIDE SEQUENCE</scope>
    <source>
        <strain evidence="2">20211129_DDA</strain>
        <tissue evidence="2">Liver</tissue>
    </source>
</reference>
<comment type="caution">
    <text evidence="2">The sequence shown here is derived from an EMBL/GenBank/DDBJ whole genome shotgun (WGS) entry which is preliminary data.</text>
</comment>
<gene>
    <name evidence="2" type="ORF">NDU88_003114</name>
</gene>
<evidence type="ECO:0000313" key="3">
    <source>
        <dbReference type="Proteomes" id="UP001066276"/>
    </source>
</evidence>
<proteinExistence type="predicted"/>
<sequence>MNRRRDPATSGEFRGQEEELARDDAEEGKEDVSNEEDVEARKDTETPQQDLRSDTNKQGDVKESDEEEEQSGKTRGESTTPGANTDREPEREESSMRRPRHVPEGTWLHTITIKLLQKIEGLNKYEAELVLMRGYLLPCDEDELDEVQTIKKSKEML</sequence>
<dbReference type="AlphaFoldDB" id="A0AAV7P949"/>
<feature type="compositionally biased region" description="Acidic residues" evidence="1">
    <location>
        <begin position="24"/>
        <end position="38"/>
    </location>
</feature>
<dbReference type="Proteomes" id="UP001066276">
    <property type="component" value="Chromosome 7"/>
</dbReference>
<feature type="region of interest" description="Disordered" evidence="1">
    <location>
        <begin position="1"/>
        <end position="103"/>
    </location>
</feature>
<feature type="compositionally biased region" description="Basic and acidic residues" evidence="1">
    <location>
        <begin position="39"/>
        <end position="62"/>
    </location>
</feature>
<protein>
    <submittedName>
        <fullName evidence="2">Uncharacterized protein</fullName>
    </submittedName>
</protein>
<feature type="compositionally biased region" description="Basic and acidic residues" evidence="1">
    <location>
        <begin position="14"/>
        <end position="23"/>
    </location>
</feature>
<evidence type="ECO:0000256" key="1">
    <source>
        <dbReference type="SAM" id="MobiDB-lite"/>
    </source>
</evidence>
<dbReference type="EMBL" id="JANPWB010000011">
    <property type="protein sequence ID" value="KAJ1124665.1"/>
    <property type="molecule type" value="Genomic_DNA"/>
</dbReference>
<accession>A0AAV7P949</accession>
<name>A0AAV7P949_PLEWA</name>
<keyword evidence="3" id="KW-1185">Reference proteome</keyword>
<evidence type="ECO:0000313" key="2">
    <source>
        <dbReference type="EMBL" id="KAJ1124665.1"/>
    </source>
</evidence>